<keyword evidence="4" id="KW-0720">Serine protease</keyword>
<evidence type="ECO:0000256" key="2">
    <source>
        <dbReference type="ARBA" id="ARBA00022670"/>
    </source>
</evidence>
<dbReference type="NCBIfam" id="TIGR04183">
    <property type="entry name" value="Por_Secre_tail"/>
    <property type="match status" value="1"/>
</dbReference>
<name>A0A832LKD9_9BACT</name>
<dbReference type="PANTHER" id="PTHR36175">
    <property type="entry name" value="CYANOPHYCINASE"/>
    <property type="match status" value="1"/>
</dbReference>
<feature type="domain" description="Secretion system C-terminal sorting" evidence="6">
    <location>
        <begin position="596"/>
        <end position="692"/>
    </location>
</feature>
<feature type="signal peptide" evidence="5">
    <location>
        <begin position="1"/>
        <end position="19"/>
    </location>
</feature>
<dbReference type="SUPFAM" id="SSF52317">
    <property type="entry name" value="Class I glutamine amidotransferase-like"/>
    <property type="match status" value="1"/>
</dbReference>
<dbReference type="GO" id="GO:0006508">
    <property type="term" value="P:proteolysis"/>
    <property type="evidence" value="ECO:0007669"/>
    <property type="project" value="UniProtKB-KW"/>
</dbReference>
<dbReference type="AlphaFoldDB" id="A0A832LKD9"/>
<dbReference type="PANTHER" id="PTHR36175:SF1">
    <property type="entry name" value="CYANOPHYCINASE"/>
    <property type="match status" value="1"/>
</dbReference>
<evidence type="ECO:0000256" key="3">
    <source>
        <dbReference type="ARBA" id="ARBA00022801"/>
    </source>
</evidence>
<proteinExistence type="inferred from homology"/>
<keyword evidence="2" id="KW-0645">Protease</keyword>
<dbReference type="EMBL" id="DSVI01000024">
    <property type="protein sequence ID" value="HGT49026.1"/>
    <property type="molecule type" value="Genomic_DNA"/>
</dbReference>
<dbReference type="InterPro" id="IPR029062">
    <property type="entry name" value="Class_I_gatase-like"/>
</dbReference>
<gene>
    <name evidence="7" type="ORF">ENS56_13400</name>
</gene>
<evidence type="ECO:0000256" key="4">
    <source>
        <dbReference type="ARBA" id="ARBA00022825"/>
    </source>
</evidence>
<dbReference type="CDD" id="cd03145">
    <property type="entry name" value="GAT1_cyanophycinase"/>
    <property type="match status" value="1"/>
</dbReference>
<dbReference type="InterPro" id="IPR005320">
    <property type="entry name" value="Peptidase_S51"/>
</dbReference>
<comment type="similarity">
    <text evidence="1">Belongs to the peptidase S51 family.</text>
</comment>
<comment type="caution">
    <text evidence="7">The sequence shown here is derived from an EMBL/GenBank/DDBJ whole genome shotgun (WGS) entry which is preliminary data.</text>
</comment>
<accession>A0A832LKD9</accession>
<keyword evidence="3" id="KW-0378">Hydrolase</keyword>
<evidence type="ECO:0000256" key="5">
    <source>
        <dbReference type="SAM" id="SignalP"/>
    </source>
</evidence>
<organism evidence="7">
    <name type="scientific">Ignavibacterium album</name>
    <dbReference type="NCBI Taxonomy" id="591197"/>
    <lineage>
        <taxon>Bacteria</taxon>
        <taxon>Pseudomonadati</taxon>
        <taxon>Ignavibacteriota</taxon>
        <taxon>Ignavibacteria</taxon>
        <taxon>Ignavibacteriales</taxon>
        <taxon>Ignavibacteriaceae</taxon>
        <taxon>Ignavibacterium</taxon>
    </lineage>
</organism>
<sequence>MNLKKIIFLTLTLNLNLFAQGYICAIGGGSENYNDWSDAPYGWIVQKADSGKIIIIDVADATSWLPNYFMSLGADTAYNKTIATTSAANLQSAYDELITAKAIFIRGGDQWDYIRLWKGTKVDSAIQYVFNNGGVIAGTSAGAAVLGDVDFSAQNGSAYPDEALQNPFYSRMKFENNFLKLVPNVLFDTHFIERGRHGRLIAMLYNQHFNAGRDLTGVGVDDRTAICISPDGVGEVMGSGAVTIFYKDDLTSYSTLTSGKYTIENLKSHLLTKGWKYDFINKQIAFIPASAKDVDTNRVWQFPLTDFYLTGSNNISAQLNTNLANFLSSVNSINVAVISHPGFSSSLTAITNYLSTNNFNYSIVNVTSSNLNSQSEADKINSANSFVFAGDSLNVLTYLNQSGNILPDAFQSAVAAAKPIFFFGNVGKISGEKYVSNTDSDVYASYRGKMTLNNGLNLFGELIFQPLIFENSDYYENRMSSVLWGMMRNRSRIGIYLNGNDRIKISASDKSVSGVASIPFIIVDARSTTKVDSSTYRASSSIGPRQVVAMNNVRFSLTNYPDIKYLIQEGRFDNLTEVENETDIIHPKDFVLYQNYPNPFNATTRIKFQVSSVILSLSKDDNHKITLRLRQPTDQSDKNVMLKVYDILGNEIRILVNEKKPAGFYEIDFDASNLPSGIYFYRLSTPYYSETKSMVLLK</sequence>
<reference evidence="7" key="1">
    <citation type="journal article" date="2020" name="mSystems">
        <title>Genome- and Community-Level Interaction Insights into Carbon Utilization and Element Cycling Functions of Hydrothermarchaeota in Hydrothermal Sediment.</title>
        <authorList>
            <person name="Zhou Z."/>
            <person name="Liu Y."/>
            <person name="Xu W."/>
            <person name="Pan J."/>
            <person name="Luo Z.H."/>
            <person name="Li M."/>
        </authorList>
    </citation>
    <scope>NUCLEOTIDE SEQUENCE [LARGE SCALE GENOMIC DNA]</scope>
    <source>
        <strain evidence="7">SpSt-500</strain>
    </source>
</reference>
<evidence type="ECO:0000259" key="6">
    <source>
        <dbReference type="Pfam" id="PF18962"/>
    </source>
</evidence>
<evidence type="ECO:0000256" key="1">
    <source>
        <dbReference type="ARBA" id="ARBA00006534"/>
    </source>
</evidence>
<evidence type="ECO:0000313" key="7">
    <source>
        <dbReference type="EMBL" id="HGT49026.1"/>
    </source>
</evidence>
<dbReference type="GO" id="GO:0008236">
    <property type="term" value="F:serine-type peptidase activity"/>
    <property type="evidence" value="ECO:0007669"/>
    <property type="project" value="UniProtKB-KW"/>
</dbReference>
<dbReference type="InterPro" id="IPR026444">
    <property type="entry name" value="Secre_tail"/>
</dbReference>
<protein>
    <submittedName>
        <fullName evidence="7">T9SS type A sorting domain-containing protein</fullName>
    </submittedName>
</protein>
<dbReference type="Pfam" id="PF18962">
    <property type="entry name" value="Por_Secre_tail"/>
    <property type="match status" value="1"/>
</dbReference>
<dbReference type="Pfam" id="PF03575">
    <property type="entry name" value="Peptidase_S51"/>
    <property type="match status" value="1"/>
</dbReference>
<keyword evidence="5" id="KW-0732">Signal</keyword>
<feature type="chain" id="PRO_5032464624" evidence="5">
    <location>
        <begin position="20"/>
        <end position="698"/>
    </location>
</feature>
<dbReference type="Gene3D" id="2.60.40.4070">
    <property type="match status" value="1"/>
</dbReference>
<dbReference type="Gene3D" id="3.40.50.880">
    <property type="match status" value="1"/>
</dbReference>